<dbReference type="InterPro" id="IPR028608">
    <property type="entry name" value="CIAO1/Cia1"/>
</dbReference>
<dbReference type="PROSITE" id="PS50082">
    <property type="entry name" value="WD_REPEATS_2"/>
    <property type="match status" value="6"/>
</dbReference>
<dbReference type="CDD" id="cd00200">
    <property type="entry name" value="WD40"/>
    <property type="match status" value="1"/>
</dbReference>
<feature type="repeat" description="WD" evidence="5">
    <location>
        <begin position="296"/>
        <end position="332"/>
    </location>
</feature>
<keyword evidence="7" id="KW-1185">Reference proteome</keyword>
<dbReference type="Pfam" id="PF00400">
    <property type="entry name" value="WD40"/>
    <property type="match status" value="7"/>
</dbReference>
<reference evidence="6" key="1">
    <citation type="submission" date="2023-07" db="EMBL/GenBank/DDBJ databases">
        <title>Chromosome-level genome assembly of Artemia franciscana.</title>
        <authorList>
            <person name="Jo E."/>
        </authorList>
    </citation>
    <scope>NUCLEOTIDE SEQUENCE</scope>
    <source>
        <tissue evidence="6">Whole body</tissue>
    </source>
</reference>
<comment type="similarity">
    <text evidence="4">Belongs to the WD repeat CIA1 family.</text>
</comment>
<comment type="caution">
    <text evidence="6">The sequence shown here is derived from an EMBL/GenBank/DDBJ whole genome shotgun (WGS) entry which is preliminary data.</text>
</comment>
<feature type="repeat" description="WD" evidence="5">
    <location>
        <begin position="188"/>
        <end position="219"/>
    </location>
</feature>
<evidence type="ECO:0000256" key="3">
    <source>
        <dbReference type="ARBA" id="ARBA00060126"/>
    </source>
</evidence>
<dbReference type="PRINTS" id="PR00320">
    <property type="entry name" value="GPROTEINBRPT"/>
</dbReference>
<feature type="repeat" description="WD" evidence="5">
    <location>
        <begin position="99"/>
        <end position="140"/>
    </location>
</feature>
<keyword evidence="1 5" id="KW-0853">WD repeat</keyword>
<dbReference type="InterPro" id="IPR020472">
    <property type="entry name" value="WD40_PAC1"/>
</dbReference>
<feature type="repeat" description="WD" evidence="5">
    <location>
        <begin position="144"/>
        <end position="176"/>
    </location>
</feature>
<evidence type="ECO:0000256" key="5">
    <source>
        <dbReference type="PROSITE-ProRule" id="PRU00221"/>
    </source>
</evidence>
<proteinExistence type="inferred from homology"/>
<evidence type="ECO:0000256" key="2">
    <source>
        <dbReference type="ARBA" id="ARBA00022737"/>
    </source>
</evidence>
<dbReference type="InterPro" id="IPR001680">
    <property type="entry name" value="WD40_rpt"/>
</dbReference>
<dbReference type="PANTHER" id="PTHR19920:SF0">
    <property type="entry name" value="CYTOSOLIC IRON-SULFUR PROTEIN ASSEMBLY PROTEIN CIAO1-RELATED"/>
    <property type="match status" value="1"/>
</dbReference>
<dbReference type="PROSITE" id="PS50294">
    <property type="entry name" value="WD_REPEATS_REGION"/>
    <property type="match status" value="5"/>
</dbReference>
<evidence type="ECO:0000256" key="1">
    <source>
        <dbReference type="ARBA" id="ARBA00022574"/>
    </source>
</evidence>
<evidence type="ECO:0000313" key="7">
    <source>
        <dbReference type="Proteomes" id="UP001187531"/>
    </source>
</evidence>
<dbReference type="Proteomes" id="UP001187531">
    <property type="component" value="Unassembled WGS sequence"/>
</dbReference>
<organism evidence="6 7">
    <name type="scientific">Artemia franciscana</name>
    <name type="common">Brine shrimp</name>
    <name type="synonym">Artemia sanfranciscana</name>
    <dbReference type="NCBI Taxonomy" id="6661"/>
    <lineage>
        <taxon>Eukaryota</taxon>
        <taxon>Metazoa</taxon>
        <taxon>Ecdysozoa</taxon>
        <taxon>Arthropoda</taxon>
        <taxon>Crustacea</taxon>
        <taxon>Branchiopoda</taxon>
        <taxon>Anostraca</taxon>
        <taxon>Artemiidae</taxon>
        <taxon>Artemia</taxon>
    </lineage>
</organism>
<dbReference type="InterPro" id="IPR019775">
    <property type="entry name" value="WD40_repeat_CS"/>
</dbReference>
<dbReference type="HAMAP" id="MF_03037">
    <property type="entry name" value="ciao1"/>
    <property type="match status" value="1"/>
</dbReference>
<dbReference type="PANTHER" id="PTHR19920">
    <property type="entry name" value="WD40 PROTEIN CIAO1"/>
    <property type="match status" value="1"/>
</dbReference>
<feature type="repeat" description="WD" evidence="5">
    <location>
        <begin position="55"/>
        <end position="87"/>
    </location>
</feature>
<name>A0AA88HWJ1_ARTSF</name>
<dbReference type="Gene3D" id="2.130.10.10">
    <property type="entry name" value="YVTN repeat-like/Quinoprotein amine dehydrogenase"/>
    <property type="match status" value="1"/>
</dbReference>
<dbReference type="InterPro" id="IPR015943">
    <property type="entry name" value="WD40/YVTN_repeat-like_dom_sf"/>
</dbReference>
<dbReference type="PROSITE" id="PS00678">
    <property type="entry name" value="WD_REPEATS_1"/>
    <property type="match status" value="2"/>
</dbReference>
<protein>
    <recommendedName>
        <fullName evidence="4">Probable cytosolic iron-sulfur protein assembly protein Ciao1</fullName>
    </recommendedName>
</protein>
<keyword evidence="2" id="KW-0677">Repeat</keyword>
<dbReference type="SMART" id="SM00320">
    <property type="entry name" value="WD40"/>
    <property type="match status" value="7"/>
</dbReference>
<dbReference type="SUPFAM" id="SSF50978">
    <property type="entry name" value="WD40 repeat-like"/>
    <property type="match status" value="1"/>
</dbReference>
<evidence type="ECO:0000313" key="6">
    <source>
        <dbReference type="EMBL" id="KAK2711622.1"/>
    </source>
</evidence>
<feature type="repeat" description="WD" evidence="5">
    <location>
        <begin position="10"/>
        <end position="41"/>
    </location>
</feature>
<dbReference type="GO" id="GO:0097361">
    <property type="term" value="C:cytosolic [4Fe-4S] assembly targeting complex"/>
    <property type="evidence" value="ECO:0007669"/>
    <property type="project" value="InterPro"/>
</dbReference>
<evidence type="ECO:0000256" key="4">
    <source>
        <dbReference type="HAMAP-Rule" id="MF_03037"/>
    </source>
</evidence>
<dbReference type="GO" id="GO:0016226">
    <property type="term" value="P:iron-sulfur cluster assembly"/>
    <property type="evidence" value="ECO:0007669"/>
    <property type="project" value="UniProtKB-UniRule"/>
</dbReference>
<dbReference type="EMBL" id="JAVRJZ010000016">
    <property type="protein sequence ID" value="KAK2711622.1"/>
    <property type="molecule type" value="Genomic_DNA"/>
</dbReference>
<comment type="function">
    <text evidence="4">Essential component of the cytosolic iron-sulfur (Fe/S) protein assembly machinery. Required for the maturation of extramitochondrial Fe/S proteins.</text>
</comment>
<dbReference type="AlphaFoldDB" id="A0AA88HWJ1"/>
<gene>
    <name evidence="4" type="primary">Ciao1</name>
    <name evidence="6" type="ORF">QYM36_012688</name>
</gene>
<comment type="function">
    <text evidence="3">Key component of the cytosolic iron-sulfur protein assembly (CIA) complex, a multiprotein complex that mediates the incorporation of iron-sulfur cluster into extramitochondrial Fe/S proteins. As a CIA complex component, interacts specifically with CIAO2A or CIAO2B and MMS19 to assist different branches of iron-sulfur protein assembly, depending of its interactors. The complex CIAO1:CIAO2B:MMS19 binds to and facilitates the assembly of most cytosolic-nuclear Fe/S proteins. CIAO1:CIAO2A specifically matures ACO1 and stabilizes IREB2. Seems to specifically modulate the transactivation activity of WT1. As part of the mitotic spindle-associated MMXD complex it may play a role in chromosome segregation.</text>
</comment>
<dbReference type="FunFam" id="2.130.10.10:FF:000136">
    <property type="entry name" value="Probable cytosolic iron-sulfur protein assembly protein CIAO1"/>
    <property type="match status" value="1"/>
</dbReference>
<sequence>MVALKEIEILTGHTGKVWCVAFSPDGLILASCGEDKTIRLWTKDSQSWTCKAILTEGHQRTVRSVAWSPCGRLLASASFDGTTCVWEKSGGSFECIATLEGHENEVKSATFSPSGQYLATCSRDKSVWVWEVSEDNEYECLSVLNAHSGDVKKVVWHPHVDVVASASYDNTAKLYKEEDDDWVSFATLQSHESSIWGLDFSPDGKNIVTCSEDKSIKIWREYLPGNKQNIPTKDGNPVWKCVCTIQGFTDRPIYDVAWSKLTNCIATAGGDNLIRILKEGDKSDEDSPSFEQVTSIKAHTEDVNCVTWSPKVPGFLASCSDDLTVKLWNFVE</sequence>
<dbReference type="InterPro" id="IPR036322">
    <property type="entry name" value="WD40_repeat_dom_sf"/>
</dbReference>
<accession>A0AA88HWJ1</accession>